<dbReference type="AlphaFoldDB" id="B2A4X2"/>
<keyword evidence="1" id="KW-1133">Transmembrane helix</keyword>
<dbReference type="Proteomes" id="UP000001683">
    <property type="component" value="Chromosome"/>
</dbReference>
<name>B2A4X2_NATTJ</name>
<dbReference type="EMBL" id="CP001034">
    <property type="protein sequence ID" value="ACB83894.1"/>
    <property type="molecule type" value="Genomic_DNA"/>
</dbReference>
<accession>B2A4X2</accession>
<dbReference type="RefSeq" id="WP_012446782.1">
    <property type="nucleotide sequence ID" value="NC_010718.1"/>
</dbReference>
<feature type="transmembrane region" description="Helical" evidence="1">
    <location>
        <begin position="21"/>
        <end position="41"/>
    </location>
</feature>
<gene>
    <name evidence="2" type="ordered locus">Nther_0296</name>
</gene>
<evidence type="ECO:0000313" key="2">
    <source>
        <dbReference type="EMBL" id="ACB83894.1"/>
    </source>
</evidence>
<dbReference type="STRING" id="457570.Nther_0296"/>
<organism evidence="2 3">
    <name type="scientific">Natranaerobius thermophilus (strain ATCC BAA-1301 / DSM 18059 / JW/NM-WN-LF)</name>
    <dbReference type="NCBI Taxonomy" id="457570"/>
    <lineage>
        <taxon>Bacteria</taxon>
        <taxon>Bacillati</taxon>
        <taxon>Bacillota</taxon>
        <taxon>Clostridia</taxon>
        <taxon>Natranaerobiales</taxon>
        <taxon>Natranaerobiaceae</taxon>
        <taxon>Natranaerobius</taxon>
    </lineage>
</organism>
<feature type="transmembrane region" description="Helical" evidence="1">
    <location>
        <begin position="145"/>
        <end position="166"/>
    </location>
</feature>
<reference evidence="2 3" key="2">
    <citation type="journal article" date="2011" name="J. Bacteriol.">
        <title>Complete genome sequence of the anaerobic, halophilic alkalithermophile Natranaerobius thermophilus JW/NM-WN-LF.</title>
        <authorList>
            <person name="Zhao B."/>
            <person name="Mesbah N.M."/>
            <person name="Dalin E."/>
            <person name="Goodwin L."/>
            <person name="Nolan M."/>
            <person name="Pitluck S."/>
            <person name="Chertkov O."/>
            <person name="Brettin T.S."/>
            <person name="Han J."/>
            <person name="Larimer F.W."/>
            <person name="Land M.L."/>
            <person name="Hauser L."/>
            <person name="Kyrpides N."/>
            <person name="Wiegel J."/>
        </authorList>
    </citation>
    <scope>NUCLEOTIDE SEQUENCE [LARGE SCALE GENOMIC DNA]</scope>
    <source>
        <strain evidence="3">ATCC BAA-1301 / DSM 18059 / JW/NM-WN-LF</strain>
    </source>
</reference>
<dbReference type="HOGENOM" id="CLU_1254819_0_0_9"/>
<reference evidence="2 3" key="1">
    <citation type="submission" date="2008-04" db="EMBL/GenBank/DDBJ databases">
        <title>Complete sequence of chromosome of Natranaerobius thermophilus JW/NM-WN-LF.</title>
        <authorList>
            <consortium name="US DOE Joint Genome Institute"/>
            <person name="Copeland A."/>
            <person name="Lucas S."/>
            <person name="Lapidus A."/>
            <person name="Glavina del Rio T."/>
            <person name="Dalin E."/>
            <person name="Tice H."/>
            <person name="Bruce D."/>
            <person name="Goodwin L."/>
            <person name="Pitluck S."/>
            <person name="Chertkov O."/>
            <person name="Brettin T."/>
            <person name="Detter J.C."/>
            <person name="Han C."/>
            <person name="Kuske C.R."/>
            <person name="Schmutz J."/>
            <person name="Larimer F."/>
            <person name="Land M."/>
            <person name="Hauser L."/>
            <person name="Kyrpides N."/>
            <person name="Lykidis A."/>
            <person name="Mesbah N.M."/>
            <person name="Wiegel J."/>
        </authorList>
    </citation>
    <scope>NUCLEOTIDE SEQUENCE [LARGE SCALE GENOMIC DNA]</scope>
    <source>
        <strain evidence="3">ATCC BAA-1301 / DSM 18059 / JW/NM-WN-LF</strain>
    </source>
</reference>
<sequence>MNFDDVIEELKRSWQKYQIQTVLIINLVFGLTALGITYATADSLAFFELFLRLIAVFTPLILLILFMLRGYHVLFLSQFNNEQMYWWSMTDISVGAPLFTFWLITLLLWEGVSILAILLIYLKLLIYIMLILSAALTAMVLANKFWIALTAGIVLHLGLYGLSVILPDVQFLGLRFLPYHLITNFRQILELNLGMWELLTPLAVSGIILWVIRNVAVQNY</sequence>
<keyword evidence="1" id="KW-0472">Membrane</keyword>
<dbReference type="InParanoid" id="B2A4X2"/>
<dbReference type="KEGG" id="nth:Nther_0296"/>
<proteinExistence type="predicted"/>
<keyword evidence="1" id="KW-0812">Transmembrane</keyword>
<feature type="transmembrane region" description="Helical" evidence="1">
    <location>
        <begin position="193"/>
        <end position="212"/>
    </location>
</feature>
<evidence type="ECO:0000256" key="1">
    <source>
        <dbReference type="SAM" id="Phobius"/>
    </source>
</evidence>
<feature type="transmembrane region" description="Helical" evidence="1">
    <location>
        <begin position="53"/>
        <end position="72"/>
    </location>
</feature>
<feature type="transmembrane region" description="Helical" evidence="1">
    <location>
        <begin position="84"/>
        <end position="108"/>
    </location>
</feature>
<evidence type="ECO:0000313" key="3">
    <source>
        <dbReference type="Proteomes" id="UP000001683"/>
    </source>
</evidence>
<keyword evidence="3" id="KW-1185">Reference proteome</keyword>
<feature type="transmembrane region" description="Helical" evidence="1">
    <location>
        <begin position="114"/>
        <end position="138"/>
    </location>
</feature>
<protein>
    <submittedName>
        <fullName evidence="2">Uncharacterized protein</fullName>
    </submittedName>
</protein>